<accession>A0A9Q0J9G8</accession>
<comment type="caution">
    <text evidence="1">The sequence shown here is derived from an EMBL/GenBank/DDBJ whole genome shotgun (WGS) entry which is preliminary data.</text>
</comment>
<organism evidence="1 2">
    <name type="scientific">Turnera subulata</name>
    <dbReference type="NCBI Taxonomy" id="218843"/>
    <lineage>
        <taxon>Eukaryota</taxon>
        <taxon>Viridiplantae</taxon>
        <taxon>Streptophyta</taxon>
        <taxon>Embryophyta</taxon>
        <taxon>Tracheophyta</taxon>
        <taxon>Spermatophyta</taxon>
        <taxon>Magnoliopsida</taxon>
        <taxon>eudicotyledons</taxon>
        <taxon>Gunneridae</taxon>
        <taxon>Pentapetalae</taxon>
        <taxon>rosids</taxon>
        <taxon>fabids</taxon>
        <taxon>Malpighiales</taxon>
        <taxon>Passifloraceae</taxon>
        <taxon>Turnera</taxon>
    </lineage>
</organism>
<proteinExistence type="predicted"/>
<evidence type="ECO:0000313" key="2">
    <source>
        <dbReference type="Proteomes" id="UP001141552"/>
    </source>
</evidence>
<keyword evidence="2" id="KW-1185">Reference proteome</keyword>
<name>A0A9Q0J9G8_9ROSI</name>
<reference evidence="1" key="2">
    <citation type="journal article" date="2023" name="Plants (Basel)">
        <title>Annotation of the Turnera subulata (Passifloraceae) Draft Genome Reveals the S-Locus Evolved after the Divergence of Turneroideae from Passifloroideae in a Stepwise Manner.</title>
        <authorList>
            <person name="Henning P.M."/>
            <person name="Roalson E.H."/>
            <person name="Mir W."/>
            <person name="McCubbin A.G."/>
            <person name="Shore J.S."/>
        </authorList>
    </citation>
    <scope>NUCLEOTIDE SEQUENCE</scope>
    <source>
        <strain evidence="1">F60SS</strain>
    </source>
</reference>
<protein>
    <submittedName>
        <fullName evidence="1">Uncharacterized protein</fullName>
    </submittedName>
</protein>
<dbReference type="Proteomes" id="UP001141552">
    <property type="component" value="Unassembled WGS sequence"/>
</dbReference>
<evidence type="ECO:0000313" key="1">
    <source>
        <dbReference type="EMBL" id="KAJ4833264.1"/>
    </source>
</evidence>
<reference evidence="1" key="1">
    <citation type="submission" date="2022-02" db="EMBL/GenBank/DDBJ databases">
        <authorList>
            <person name="Henning P.M."/>
            <person name="McCubbin A.G."/>
            <person name="Shore J.S."/>
        </authorList>
    </citation>
    <scope>NUCLEOTIDE SEQUENCE</scope>
    <source>
        <strain evidence="1">F60SS</strain>
        <tissue evidence="1">Leaves</tissue>
    </source>
</reference>
<sequence>MSSSNTQQMFHWQQMNSSNFKQFGYPSYNFAIATPSGEDRQSNIYLVEVNSEFCFLENVTDSPMYCGYRRAFKTILES</sequence>
<dbReference type="EMBL" id="JAKUCV010004980">
    <property type="protein sequence ID" value="KAJ4833264.1"/>
    <property type="molecule type" value="Genomic_DNA"/>
</dbReference>
<dbReference type="OrthoDB" id="630188at2759"/>
<dbReference type="AlphaFoldDB" id="A0A9Q0J9G8"/>
<gene>
    <name evidence="1" type="ORF">Tsubulata_005099</name>
</gene>